<gene>
    <name evidence="4" type="ORF">AWJ20_5048</name>
</gene>
<evidence type="ECO:0000313" key="5">
    <source>
        <dbReference type="Proteomes" id="UP000189580"/>
    </source>
</evidence>
<feature type="compositionally biased region" description="Polar residues" evidence="1">
    <location>
        <begin position="242"/>
        <end position="251"/>
    </location>
</feature>
<dbReference type="InterPro" id="IPR024761">
    <property type="entry name" value="TFIIIC_delta_N"/>
</dbReference>
<proteinExistence type="predicted"/>
<feature type="compositionally biased region" description="Basic and acidic residues" evidence="1">
    <location>
        <begin position="307"/>
        <end position="322"/>
    </location>
</feature>
<dbReference type="GO" id="GO:0006384">
    <property type="term" value="P:transcription initiation at RNA polymerase III promoter"/>
    <property type="evidence" value="ECO:0007669"/>
    <property type="project" value="InterPro"/>
</dbReference>
<evidence type="ECO:0000259" key="2">
    <source>
        <dbReference type="Pfam" id="PF12657"/>
    </source>
</evidence>
<dbReference type="Pfam" id="PF12657">
    <property type="entry name" value="TFIIIC_delta"/>
    <property type="match status" value="1"/>
</dbReference>
<dbReference type="InterPro" id="IPR044230">
    <property type="entry name" value="GTF3C4"/>
</dbReference>
<dbReference type="GO" id="GO:0000127">
    <property type="term" value="C:transcription factor TFIIIC complex"/>
    <property type="evidence" value="ECO:0007669"/>
    <property type="project" value="InterPro"/>
</dbReference>
<evidence type="ECO:0000313" key="4">
    <source>
        <dbReference type="EMBL" id="ANB14091.1"/>
    </source>
</evidence>
<dbReference type="PANTHER" id="PTHR15496:SF2">
    <property type="entry name" value="GENERAL TRANSCRIPTION FACTOR 3C POLYPEPTIDE 4"/>
    <property type="match status" value="1"/>
</dbReference>
<dbReference type="KEGG" id="slb:AWJ20_5048"/>
<evidence type="ECO:0000256" key="1">
    <source>
        <dbReference type="SAM" id="MobiDB-lite"/>
    </source>
</evidence>
<feature type="region of interest" description="Disordered" evidence="1">
    <location>
        <begin position="305"/>
        <end position="326"/>
    </location>
</feature>
<dbReference type="InterPro" id="IPR024764">
    <property type="entry name" value="TFIIIC_Znf"/>
</dbReference>
<dbReference type="Pfam" id="PF12660">
    <property type="entry name" value="zf-TFIIIC"/>
    <property type="match status" value="1"/>
</dbReference>
<sequence>MPVTIKIDRSVVSSAADAISWSQDGRLAVASGQSITILSPTTNIPPEEDEEGKKRVLRYDTNHTVVLDEVPSYYSEITSSNDQAFSLTATTAEIVFVNADWSPSGMAAITRGCLLATLTSRGEVVLFHQQGNPHTVKWQLRANLNHITLQDLLRANRLEVHVESQKLVLDDNQMRGLRFHSLAWSERFIYQGGDKWGSAFLALGSELGYVMIYEINANEIKKAGEIHVGDEWITGLKWSSWSADNSSNGTQDVRRGRKTTDNETVNRMEDSNDITHAAFTAFLSVSTSTNRLVVKKIHCTKTPNGDAHVDSMDVDHDDERKKSTPRTPANLTVLEDREVLASSRFHLSIHRWYRDNIHHTNVLAVVRARHLDVFIFSENTTKSKILSFTTDFSAHPTVLMISRVNPTVVQVTTTSCKGESFSVNIDTVLEEALDVDDSRSVSDIISSLVSKRKKRTTDSLTTALVNFECFGGVVHPHGTYIALAYTLTPIEKLRYPILSQQSCRIVFLPLGNESLETLIVPTARSIIDGSSLSTWWEILTLQTFISKSDRENYMKKLIDQLQTDESSPESIYAGQTAAVDSSRGLVLENMLNRSLFKPSLERHRLLLHLGVGSATVVLQFLAAIVLRYANGIDDHDNLGLLDRVSLLSYNHVMDGDSTPLFNDGKPTEIAISGRFFEEVFDFQSENSGNLESITSKNGVAWRRCSVTLLPLTSKDVVTCEGCQRKRIKTVPKENWLVLAILRATDVCIYCGSHYHER</sequence>
<evidence type="ECO:0000259" key="3">
    <source>
        <dbReference type="Pfam" id="PF12660"/>
    </source>
</evidence>
<feature type="region of interest" description="Disordered" evidence="1">
    <location>
        <begin position="242"/>
        <end position="262"/>
    </location>
</feature>
<dbReference type="PANTHER" id="PTHR15496">
    <property type="entry name" value="GENERAL TRANSCRIPTION FACTOR 3C POLYPEPTIDE 4 FAMILY"/>
    <property type="match status" value="1"/>
</dbReference>
<evidence type="ECO:0008006" key="6">
    <source>
        <dbReference type="Google" id="ProtNLM"/>
    </source>
</evidence>
<protein>
    <recommendedName>
        <fullName evidence="6">Transcription factor IIIC 90kDa subunit N-terminal domain-containing protein</fullName>
    </recommendedName>
</protein>
<feature type="domain" description="Transcription factor IIIC putative zinc-finger" evidence="3">
    <location>
        <begin position="689"/>
        <end position="753"/>
    </location>
</feature>
<dbReference type="EMBL" id="CP014502">
    <property type="protein sequence ID" value="ANB14091.1"/>
    <property type="molecule type" value="Genomic_DNA"/>
</dbReference>
<accession>A0A167EHK0</accession>
<feature type="domain" description="Transcription factor IIIC 90kDa subunit N-terminal" evidence="2">
    <location>
        <begin position="21"/>
        <end position="509"/>
    </location>
</feature>
<name>A0A167EHK0_9ASCO</name>
<dbReference type="RefSeq" id="XP_018736568.1">
    <property type="nucleotide sequence ID" value="XM_018882163.1"/>
</dbReference>
<reference evidence="4 5" key="1">
    <citation type="submission" date="2016-02" db="EMBL/GenBank/DDBJ databases">
        <title>Complete genome sequence and transcriptome regulation of the pentose utilising yeast Sugiyamaella lignohabitans.</title>
        <authorList>
            <person name="Bellasio M."/>
            <person name="Peymann A."/>
            <person name="Valli M."/>
            <person name="Sipitzky M."/>
            <person name="Graf A."/>
            <person name="Sauer M."/>
            <person name="Marx H."/>
            <person name="Mattanovich D."/>
        </authorList>
    </citation>
    <scope>NUCLEOTIDE SEQUENCE [LARGE SCALE GENOMIC DNA]</scope>
    <source>
        <strain evidence="4 5">CBS 10342</strain>
    </source>
</reference>
<dbReference type="GO" id="GO:0004402">
    <property type="term" value="F:histone acetyltransferase activity"/>
    <property type="evidence" value="ECO:0007669"/>
    <property type="project" value="InterPro"/>
</dbReference>
<dbReference type="GeneID" id="30037247"/>
<keyword evidence="5" id="KW-1185">Reference proteome</keyword>
<dbReference type="OrthoDB" id="6021743at2759"/>
<dbReference type="Proteomes" id="UP000189580">
    <property type="component" value="Chromosome d"/>
</dbReference>
<dbReference type="AlphaFoldDB" id="A0A167EHK0"/>
<feature type="compositionally biased region" description="Basic and acidic residues" evidence="1">
    <location>
        <begin position="252"/>
        <end position="262"/>
    </location>
</feature>
<organism evidence="4 5">
    <name type="scientific">Sugiyamaella lignohabitans</name>
    <dbReference type="NCBI Taxonomy" id="796027"/>
    <lineage>
        <taxon>Eukaryota</taxon>
        <taxon>Fungi</taxon>
        <taxon>Dikarya</taxon>
        <taxon>Ascomycota</taxon>
        <taxon>Saccharomycotina</taxon>
        <taxon>Dipodascomycetes</taxon>
        <taxon>Dipodascales</taxon>
        <taxon>Trichomonascaceae</taxon>
        <taxon>Sugiyamaella</taxon>
    </lineage>
</organism>
<dbReference type="SUPFAM" id="SSF63829">
    <property type="entry name" value="Calcium-dependent phosphotriesterase"/>
    <property type="match status" value="1"/>
</dbReference>